<evidence type="ECO:0000256" key="1">
    <source>
        <dbReference type="SAM" id="MobiDB-lite"/>
    </source>
</evidence>
<organism evidence="2 3">
    <name type="scientific">Anaeramoeba flamelloides</name>
    <dbReference type="NCBI Taxonomy" id="1746091"/>
    <lineage>
        <taxon>Eukaryota</taxon>
        <taxon>Metamonada</taxon>
        <taxon>Anaeramoebidae</taxon>
        <taxon>Anaeramoeba</taxon>
    </lineage>
</organism>
<dbReference type="Proteomes" id="UP001146793">
    <property type="component" value="Unassembled WGS sequence"/>
</dbReference>
<comment type="caution">
    <text evidence="2">The sequence shown here is derived from an EMBL/GenBank/DDBJ whole genome shotgun (WGS) entry which is preliminary data.</text>
</comment>
<dbReference type="AlphaFoldDB" id="A0AAV7Z3C2"/>
<evidence type="ECO:0000313" key="3">
    <source>
        <dbReference type="Proteomes" id="UP001146793"/>
    </source>
</evidence>
<dbReference type="EMBL" id="JANTQA010000036">
    <property type="protein sequence ID" value="KAJ3436587.1"/>
    <property type="molecule type" value="Genomic_DNA"/>
</dbReference>
<reference evidence="2" key="1">
    <citation type="submission" date="2022-08" db="EMBL/GenBank/DDBJ databases">
        <title>Novel sulphate-reducing endosymbionts in the free-living metamonad Anaeramoeba.</title>
        <authorList>
            <person name="Jerlstrom-Hultqvist J."/>
            <person name="Cepicka I."/>
            <person name="Gallot-Lavallee L."/>
            <person name="Salas-Leiva D."/>
            <person name="Curtis B.A."/>
            <person name="Zahonova K."/>
            <person name="Pipaliya S."/>
            <person name="Dacks J."/>
            <person name="Roger A.J."/>
        </authorList>
    </citation>
    <scope>NUCLEOTIDE SEQUENCE</scope>
    <source>
        <strain evidence="2">Busselton2</strain>
    </source>
</reference>
<accession>A0AAV7Z3C2</accession>
<evidence type="ECO:0000313" key="2">
    <source>
        <dbReference type="EMBL" id="KAJ3436587.1"/>
    </source>
</evidence>
<proteinExistence type="predicted"/>
<sequence length="108" mass="13072">MTESISTLQQEELPRKKSITWNETNLKEINEIHSQIFKSPKKNEEKKNKNKTALSEEFDEEFDTETHTKQFLEKRENYKKRQKQIRTQPNLILDITEKYELIKKTTDK</sequence>
<name>A0AAV7Z3C2_9EUKA</name>
<protein>
    <submittedName>
        <fullName evidence="2">Uncharacterized protein</fullName>
    </submittedName>
</protein>
<feature type="region of interest" description="Disordered" evidence="1">
    <location>
        <begin position="37"/>
        <end position="60"/>
    </location>
</feature>
<gene>
    <name evidence="2" type="ORF">M0812_18646</name>
</gene>